<keyword evidence="4 8" id="KW-0812">Transmembrane</keyword>
<organism evidence="10 11">
    <name type="scientific">Polychaeton citri CBS 116435</name>
    <dbReference type="NCBI Taxonomy" id="1314669"/>
    <lineage>
        <taxon>Eukaryota</taxon>
        <taxon>Fungi</taxon>
        <taxon>Dikarya</taxon>
        <taxon>Ascomycota</taxon>
        <taxon>Pezizomycotina</taxon>
        <taxon>Dothideomycetes</taxon>
        <taxon>Dothideomycetidae</taxon>
        <taxon>Capnodiales</taxon>
        <taxon>Capnodiaceae</taxon>
        <taxon>Polychaeton</taxon>
    </lineage>
</organism>
<proteinExistence type="predicted"/>
<reference evidence="10" key="1">
    <citation type="journal article" date="2020" name="Stud. Mycol.">
        <title>101 Dothideomycetes genomes: a test case for predicting lifestyles and emergence of pathogens.</title>
        <authorList>
            <person name="Haridas S."/>
            <person name="Albert R."/>
            <person name="Binder M."/>
            <person name="Bloem J."/>
            <person name="Labutti K."/>
            <person name="Salamov A."/>
            <person name="Andreopoulos B."/>
            <person name="Baker S."/>
            <person name="Barry K."/>
            <person name="Bills G."/>
            <person name="Bluhm B."/>
            <person name="Cannon C."/>
            <person name="Castanera R."/>
            <person name="Culley D."/>
            <person name="Daum C."/>
            <person name="Ezra D."/>
            <person name="Gonzalez J."/>
            <person name="Henrissat B."/>
            <person name="Kuo A."/>
            <person name="Liang C."/>
            <person name="Lipzen A."/>
            <person name="Lutzoni F."/>
            <person name="Magnuson J."/>
            <person name="Mondo S."/>
            <person name="Nolan M."/>
            <person name="Ohm R."/>
            <person name="Pangilinan J."/>
            <person name="Park H.-J."/>
            <person name="Ramirez L."/>
            <person name="Alfaro M."/>
            <person name="Sun H."/>
            <person name="Tritt A."/>
            <person name="Yoshinaga Y."/>
            <person name="Zwiers L.-H."/>
            <person name="Turgeon B."/>
            <person name="Goodwin S."/>
            <person name="Spatafora J."/>
            <person name="Crous P."/>
            <person name="Grigoriev I."/>
        </authorList>
    </citation>
    <scope>NUCLEOTIDE SEQUENCE</scope>
    <source>
        <strain evidence="10">CBS 116435</strain>
    </source>
</reference>
<feature type="transmembrane region" description="Helical" evidence="8">
    <location>
        <begin position="519"/>
        <end position="551"/>
    </location>
</feature>
<evidence type="ECO:0000256" key="6">
    <source>
        <dbReference type="ARBA" id="ARBA00023136"/>
    </source>
</evidence>
<dbReference type="GO" id="GO:0003677">
    <property type="term" value="F:DNA binding"/>
    <property type="evidence" value="ECO:0007669"/>
    <property type="project" value="InterPro"/>
</dbReference>
<keyword evidence="6 8" id="KW-0472">Membrane</keyword>
<feature type="transmembrane region" description="Helical" evidence="8">
    <location>
        <begin position="217"/>
        <end position="241"/>
    </location>
</feature>
<dbReference type="GO" id="GO:0005315">
    <property type="term" value="F:phosphate transmembrane transporter activity"/>
    <property type="evidence" value="ECO:0007669"/>
    <property type="project" value="InterPro"/>
</dbReference>
<evidence type="ECO:0000313" key="10">
    <source>
        <dbReference type="EMBL" id="KAF2720603.1"/>
    </source>
</evidence>
<comment type="caution">
    <text evidence="10">The sequence shown here is derived from an EMBL/GenBank/DDBJ whole genome shotgun (WGS) entry which is preliminary data.</text>
</comment>
<accession>A0A9P4Q4U1</accession>
<feature type="transmembrane region" description="Helical" evidence="8">
    <location>
        <begin position="6"/>
        <end position="23"/>
    </location>
</feature>
<dbReference type="GO" id="GO:0006351">
    <property type="term" value="P:DNA-templated transcription"/>
    <property type="evidence" value="ECO:0007669"/>
    <property type="project" value="InterPro"/>
</dbReference>
<evidence type="ECO:0000256" key="7">
    <source>
        <dbReference type="ARBA" id="ARBA00023242"/>
    </source>
</evidence>
<feature type="transmembrane region" description="Helical" evidence="8">
    <location>
        <begin position="563"/>
        <end position="589"/>
    </location>
</feature>
<evidence type="ECO:0000256" key="4">
    <source>
        <dbReference type="ARBA" id="ARBA00022692"/>
    </source>
</evidence>
<evidence type="ECO:0000256" key="2">
    <source>
        <dbReference type="ARBA" id="ARBA00022448"/>
    </source>
</evidence>
<keyword evidence="7" id="KW-0539">Nucleus</keyword>
<feature type="domain" description="Xylanolytic transcriptional activator regulatory" evidence="9">
    <location>
        <begin position="850"/>
        <end position="924"/>
    </location>
</feature>
<dbReference type="CDD" id="cd12148">
    <property type="entry name" value="fungal_TF_MHR"/>
    <property type="match status" value="1"/>
</dbReference>
<dbReference type="Proteomes" id="UP000799441">
    <property type="component" value="Unassembled WGS sequence"/>
</dbReference>
<dbReference type="PANTHER" id="PTHR11101:SF57">
    <property type="entry name" value="PHOSPHATE TRANSPORTER"/>
    <property type="match status" value="1"/>
</dbReference>
<dbReference type="SMART" id="SM00906">
    <property type="entry name" value="Fungal_trans"/>
    <property type="match status" value="1"/>
</dbReference>
<dbReference type="EMBL" id="MU003798">
    <property type="protein sequence ID" value="KAF2720603.1"/>
    <property type="molecule type" value="Genomic_DNA"/>
</dbReference>
<dbReference type="InterPro" id="IPR001204">
    <property type="entry name" value="Phos_transporter"/>
</dbReference>
<dbReference type="AlphaFoldDB" id="A0A9P4Q4U1"/>
<dbReference type="GO" id="GO:0035435">
    <property type="term" value="P:phosphate ion transmembrane transport"/>
    <property type="evidence" value="ECO:0007669"/>
    <property type="project" value="TreeGrafter"/>
</dbReference>
<feature type="transmembrane region" description="Helical" evidence="8">
    <location>
        <begin position="84"/>
        <end position="104"/>
    </location>
</feature>
<evidence type="ECO:0000256" key="3">
    <source>
        <dbReference type="ARBA" id="ARBA00022592"/>
    </source>
</evidence>
<feature type="transmembrane region" description="Helical" evidence="8">
    <location>
        <begin position="145"/>
        <end position="169"/>
    </location>
</feature>
<dbReference type="Pfam" id="PF04082">
    <property type="entry name" value="Fungal_trans"/>
    <property type="match status" value="1"/>
</dbReference>
<dbReference type="GO" id="GO:0008270">
    <property type="term" value="F:zinc ion binding"/>
    <property type="evidence" value="ECO:0007669"/>
    <property type="project" value="InterPro"/>
</dbReference>
<dbReference type="PANTHER" id="PTHR11101">
    <property type="entry name" value="PHOSPHATE TRANSPORTER"/>
    <property type="match status" value="1"/>
</dbReference>
<feature type="transmembrane region" description="Helical" evidence="8">
    <location>
        <begin position="116"/>
        <end position="139"/>
    </location>
</feature>
<keyword evidence="3" id="KW-0592">Phosphate transport</keyword>
<evidence type="ECO:0000256" key="8">
    <source>
        <dbReference type="SAM" id="Phobius"/>
    </source>
</evidence>
<sequence>MVLTDYTYVFVIGTFFALLDIYNNGANDVANAWATSVSSRSVSYRWAMVLATVFEMLGAITVGARTADTIKNKIIPVDAFQDNAGVQMLAFTCALAGASTWVMWCTRHSAHVSSTYSLISAVAGVGVATAGASQVQWGWNGGKGLGAIFAGLGMAPAISAGFGATVFMLIKLVVHMRKNPVPWSVFTAPFFFLIAGTICTLSIVYKGSPNLKLNARPPWFIASVTMGTGAGLAILAAIFFVPYVHAKVVKRDASIRWWHIFQGPLLWQRPAPNSAEVATVPDYAVVQHDDDNDSFSAETANTQGSSDVDLHEKNLASAEVAQVQLSYKELQVQARERFHARLRQKRGPLGWAMRTLHDNPLGAGEIYEVRNVKIVLKRIPAMLTVGALYGLHYDIHAAQSGVAGTPEGARMARVYANAEKYPNEVEHSYSYVQVITACTASFAHGANDIGNAAGPWAAIYGAWRTGEAASSKAPVPIWQLVVLSATLSVGLITYGYNIMKVMGNKITYHSPSRGCSMELGAAITVLLFSQFSLPVSTSMCITGATVGVGLCNGTFKAVNFQRVGLLVLSWIATIPIAGTLAGVLMGLVLNAPHFGSSGNATDHTVSAEEEDSGRLLLGAQTKSDYLSSTFFATVRQELSAIENIVQQQRRSAVQGHSSSLVQSMGTHARRHSSQLRDEAKDFRSQLYGDIFPHVPYYSDQSDVPAFSPHGTTLEALLSSLPSIDQQRVLVSAYMQGYQSITPLFNGVLFSQQVRDFHRWTQGLNQNFVVGAHFLALLTAVIFAGCVVCPRSKLLGSFGDIAREALASRFYDLSISAIRLSGFPQSPSVNSLSAFILVDTTFLREEEPLTCCSFIGVAFRVAQMLGLHREPSHFPGLSETDAQIRRQVWYTMVAIDAQVALASGLPPIIESRLYDVKAVKEVNDVLPPFSTTQRYLDNHIISIFVGGKYNFYQKTSEFLHILHRNYLSEKDLTEILHISDMIEQEMETRQTRISEIERSPKLTISTSDADPGDAYHTGFSASYAQFAKMALSMLAAKPYAIMYGPLRRHNLLPLLLTRKPK</sequence>
<name>A0A9P4Q4U1_9PEZI</name>
<dbReference type="OrthoDB" id="3989227at2759"/>
<evidence type="ECO:0000259" key="9">
    <source>
        <dbReference type="SMART" id="SM00906"/>
    </source>
</evidence>
<keyword evidence="5 8" id="KW-1133">Transmembrane helix</keyword>
<evidence type="ECO:0000256" key="1">
    <source>
        <dbReference type="ARBA" id="ARBA00004141"/>
    </source>
</evidence>
<dbReference type="GO" id="GO:0016020">
    <property type="term" value="C:membrane"/>
    <property type="evidence" value="ECO:0007669"/>
    <property type="project" value="UniProtKB-SubCell"/>
</dbReference>
<evidence type="ECO:0000256" key="5">
    <source>
        <dbReference type="ARBA" id="ARBA00022989"/>
    </source>
</evidence>
<feature type="transmembrane region" description="Helical" evidence="8">
    <location>
        <begin position="480"/>
        <end position="499"/>
    </location>
</feature>
<keyword evidence="2" id="KW-0813">Transport</keyword>
<feature type="transmembrane region" description="Helical" evidence="8">
    <location>
        <begin position="44"/>
        <end position="64"/>
    </location>
</feature>
<comment type="subcellular location">
    <subcellularLocation>
        <location evidence="1">Membrane</location>
        <topology evidence="1">Multi-pass membrane protein</topology>
    </subcellularLocation>
</comment>
<dbReference type="InterPro" id="IPR007219">
    <property type="entry name" value="XnlR_reg_dom"/>
</dbReference>
<gene>
    <name evidence="10" type="ORF">K431DRAFT_304249</name>
</gene>
<dbReference type="Pfam" id="PF01384">
    <property type="entry name" value="PHO4"/>
    <property type="match status" value="1"/>
</dbReference>
<feature type="transmembrane region" description="Helical" evidence="8">
    <location>
        <begin position="181"/>
        <end position="205"/>
    </location>
</feature>
<protein>
    <submittedName>
        <fullName evidence="10">PHO4-domain-containing protein</fullName>
    </submittedName>
</protein>
<evidence type="ECO:0000313" key="11">
    <source>
        <dbReference type="Proteomes" id="UP000799441"/>
    </source>
</evidence>
<keyword evidence="11" id="KW-1185">Reference proteome</keyword>